<dbReference type="InterPro" id="IPR004268">
    <property type="entry name" value="MurJ"/>
</dbReference>
<feature type="transmembrane region" description="Helical" evidence="8">
    <location>
        <begin position="308"/>
        <end position="330"/>
    </location>
</feature>
<protein>
    <submittedName>
        <fullName evidence="9">Oligosaccharide flippase family protein</fullName>
    </submittedName>
</protein>
<accession>A0A5D4T9M1</accession>
<feature type="transmembrane region" description="Helical" evidence="8">
    <location>
        <begin position="376"/>
        <end position="396"/>
    </location>
</feature>
<dbReference type="InterPro" id="IPR051050">
    <property type="entry name" value="Lipid_II_flippase_MurJ/MviN"/>
</dbReference>
<feature type="transmembrane region" description="Helical" evidence="8">
    <location>
        <begin position="44"/>
        <end position="65"/>
    </location>
</feature>
<keyword evidence="2" id="KW-1003">Cell membrane</keyword>
<feature type="transmembrane region" description="Helical" evidence="8">
    <location>
        <begin position="435"/>
        <end position="458"/>
    </location>
</feature>
<dbReference type="GO" id="GO:0034204">
    <property type="term" value="P:lipid translocation"/>
    <property type="evidence" value="ECO:0007669"/>
    <property type="project" value="TreeGrafter"/>
</dbReference>
<reference evidence="9 10" key="1">
    <citation type="submission" date="2019-08" db="EMBL/GenBank/DDBJ databases">
        <title>Bacillus genomes from the desert of Cuatro Cienegas, Coahuila.</title>
        <authorList>
            <person name="Olmedo-Alvarez G."/>
        </authorList>
    </citation>
    <scope>NUCLEOTIDE SEQUENCE [LARGE SCALE GENOMIC DNA]</scope>
    <source>
        <strain evidence="9 10">CH98b_3T</strain>
    </source>
</reference>
<dbReference type="Pfam" id="PF03023">
    <property type="entry name" value="MurJ"/>
    <property type="match status" value="1"/>
</dbReference>
<dbReference type="GO" id="GO:0008360">
    <property type="term" value="P:regulation of cell shape"/>
    <property type="evidence" value="ECO:0007669"/>
    <property type="project" value="UniProtKB-KW"/>
</dbReference>
<comment type="subcellular location">
    <subcellularLocation>
        <location evidence="1">Cell membrane</location>
        <topology evidence="1">Multi-pass membrane protein</topology>
    </subcellularLocation>
</comment>
<dbReference type="PANTHER" id="PTHR47019">
    <property type="entry name" value="LIPID II FLIPPASE MURJ"/>
    <property type="match status" value="1"/>
</dbReference>
<keyword evidence="5" id="KW-0573">Peptidoglycan synthesis</keyword>
<evidence type="ECO:0000256" key="6">
    <source>
        <dbReference type="ARBA" id="ARBA00022989"/>
    </source>
</evidence>
<feature type="transmembrane region" description="Helical" evidence="8">
    <location>
        <begin position="129"/>
        <end position="148"/>
    </location>
</feature>
<feature type="transmembrane region" description="Helical" evidence="8">
    <location>
        <begin position="86"/>
        <end position="109"/>
    </location>
</feature>
<feature type="transmembrane region" description="Helical" evidence="8">
    <location>
        <begin position="464"/>
        <end position="489"/>
    </location>
</feature>
<feature type="transmembrane region" description="Helical" evidence="8">
    <location>
        <begin position="264"/>
        <end position="287"/>
    </location>
</feature>
<organism evidence="9 10">
    <name type="scientific">Sutcliffiella horikoshii</name>
    <dbReference type="NCBI Taxonomy" id="79883"/>
    <lineage>
        <taxon>Bacteria</taxon>
        <taxon>Bacillati</taxon>
        <taxon>Bacillota</taxon>
        <taxon>Bacilli</taxon>
        <taxon>Bacillales</taxon>
        <taxon>Bacillaceae</taxon>
        <taxon>Sutcliffiella</taxon>
    </lineage>
</organism>
<keyword evidence="3 8" id="KW-0812">Transmembrane</keyword>
<sequence length="511" mass="57600">MSKLKKTAIWITLLALVLKFIGFIREGMIAQEFGANDYTDGFLLAFTFVTLIKTLIKNGFNSVFLPQYIQNRKENEQLAEQNANSLLNYTILLLIAISGVCYLLTPFFVPIVFGSMSPVTEEVTIEMTKVFFLFMLLIGLTSVLESYLQAVRSFVPNQIVNILGTLMATVFILLFADVWGIYSVAYGFIFGLFVGLLLQIYYLYKYGFRWQLTLKMERVFLKSFAILLIPALLHSSVGHINVFVNKLFASGTVSGAVTYLNNSSLLMSIPSAIFQTTIVAIVFTLLAEQADQKEKFKNTLYLGYQLGLLVLLPIAIGIWLVGEAAISFIYERGEFTAQDTQNTVIALYMYIPLIVTQGLLLIPVKGMYAIGQTKKLLMISSTTIFFNALFNYLFLIPFGYPGLALSSSVVSFFYLIFLTTALYKNYPKSELMRLVTLFVKIAIPTAFMAVPILLIQWFTPIKDIYSLYQLIILVPIGAIAYVIGLFLFYKEGFNKMLEVVRKKAKKKKATE</sequence>
<name>A0A5D4T9M1_9BACI</name>
<evidence type="ECO:0000256" key="4">
    <source>
        <dbReference type="ARBA" id="ARBA00022960"/>
    </source>
</evidence>
<evidence type="ECO:0000313" key="9">
    <source>
        <dbReference type="EMBL" id="TYS72390.1"/>
    </source>
</evidence>
<evidence type="ECO:0000256" key="2">
    <source>
        <dbReference type="ARBA" id="ARBA00022475"/>
    </source>
</evidence>
<dbReference type="PANTHER" id="PTHR47019:SF1">
    <property type="entry name" value="LIPID II FLIPPASE MURJ"/>
    <property type="match status" value="1"/>
</dbReference>
<comment type="caution">
    <text evidence="9">The sequence shown here is derived from an EMBL/GenBank/DDBJ whole genome shotgun (WGS) entry which is preliminary data.</text>
</comment>
<dbReference type="EMBL" id="VTET01000004">
    <property type="protein sequence ID" value="TYS72390.1"/>
    <property type="molecule type" value="Genomic_DNA"/>
</dbReference>
<feature type="transmembrane region" description="Helical" evidence="8">
    <location>
        <begin position="345"/>
        <end position="364"/>
    </location>
</feature>
<evidence type="ECO:0000313" key="10">
    <source>
        <dbReference type="Proteomes" id="UP000324517"/>
    </source>
</evidence>
<evidence type="ECO:0000256" key="1">
    <source>
        <dbReference type="ARBA" id="ARBA00004651"/>
    </source>
</evidence>
<dbReference type="Proteomes" id="UP000324517">
    <property type="component" value="Unassembled WGS sequence"/>
</dbReference>
<evidence type="ECO:0000256" key="7">
    <source>
        <dbReference type="ARBA" id="ARBA00023136"/>
    </source>
</evidence>
<keyword evidence="6 8" id="KW-1133">Transmembrane helix</keyword>
<evidence type="ECO:0000256" key="3">
    <source>
        <dbReference type="ARBA" id="ARBA00022692"/>
    </source>
</evidence>
<feature type="transmembrane region" description="Helical" evidence="8">
    <location>
        <begin position="7"/>
        <end position="24"/>
    </location>
</feature>
<feature type="transmembrane region" description="Helical" evidence="8">
    <location>
        <begin position="160"/>
        <end position="179"/>
    </location>
</feature>
<dbReference type="RefSeq" id="WP_148979255.1">
    <property type="nucleotide sequence ID" value="NZ_JBNILM010000004.1"/>
</dbReference>
<dbReference type="GO" id="GO:0015648">
    <property type="term" value="F:lipid-linked peptidoglycan transporter activity"/>
    <property type="evidence" value="ECO:0007669"/>
    <property type="project" value="TreeGrafter"/>
</dbReference>
<evidence type="ECO:0000256" key="5">
    <source>
        <dbReference type="ARBA" id="ARBA00022984"/>
    </source>
</evidence>
<dbReference type="GO" id="GO:0005886">
    <property type="term" value="C:plasma membrane"/>
    <property type="evidence" value="ECO:0007669"/>
    <property type="project" value="UniProtKB-SubCell"/>
</dbReference>
<feature type="transmembrane region" description="Helical" evidence="8">
    <location>
        <begin position="402"/>
        <end position="423"/>
    </location>
</feature>
<proteinExistence type="predicted"/>
<keyword evidence="7 8" id="KW-0472">Membrane</keyword>
<dbReference type="OrthoDB" id="9804143at2"/>
<keyword evidence="4" id="KW-0133">Cell shape</keyword>
<gene>
    <name evidence="9" type="ORF">FZC75_10580</name>
</gene>
<feature type="transmembrane region" description="Helical" evidence="8">
    <location>
        <begin position="185"/>
        <end position="204"/>
    </location>
</feature>
<dbReference type="GO" id="GO:0009252">
    <property type="term" value="P:peptidoglycan biosynthetic process"/>
    <property type="evidence" value="ECO:0007669"/>
    <property type="project" value="UniProtKB-KW"/>
</dbReference>
<evidence type="ECO:0000256" key="8">
    <source>
        <dbReference type="SAM" id="Phobius"/>
    </source>
</evidence>
<feature type="transmembrane region" description="Helical" evidence="8">
    <location>
        <begin position="224"/>
        <end position="244"/>
    </location>
</feature>
<dbReference type="AlphaFoldDB" id="A0A5D4T9M1"/>
<dbReference type="PRINTS" id="PR01806">
    <property type="entry name" value="VIRFACTRMVIN"/>
</dbReference>